<reference evidence="3 5" key="1">
    <citation type="submission" date="2023-07" db="EMBL/GenBank/DDBJ databases">
        <title>Sorghum-associated microbial communities from plants grown in Nebraska, USA.</title>
        <authorList>
            <person name="Schachtman D."/>
        </authorList>
    </citation>
    <scope>NUCLEOTIDE SEQUENCE</scope>
    <source>
        <strain evidence="3">DS1006</strain>
        <strain evidence="4 5">DS1016</strain>
    </source>
</reference>
<dbReference type="SUPFAM" id="SSF54909">
    <property type="entry name" value="Dimeric alpha+beta barrel"/>
    <property type="match status" value="1"/>
</dbReference>
<sequence length="109" mass="11497">MSKFIYIYKGPAASMDQYTEEQSAAQMAAWGAWMGKVQSSLVDAGAPFAAGAVVTDDGAPGVSSELSGYSIVEAESLEAAKALTEGHPLLAERSGKYSLEIFELVDIQM</sequence>
<proteinExistence type="inferred from homology"/>
<comment type="similarity">
    <text evidence="1">Belongs to the YciI family.</text>
</comment>
<gene>
    <name evidence="3" type="ORF">J2S90_001582</name>
    <name evidence="4" type="ORF">J2S93_002371</name>
</gene>
<evidence type="ECO:0000313" key="6">
    <source>
        <dbReference type="Proteomes" id="UP001242995"/>
    </source>
</evidence>
<dbReference type="AlphaFoldDB" id="A0AAW8D8N5"/>
<keyword evidence="5" id="KW-1185">Reference proteome</keyword>
<dbReference type="Gene3D" id="3.30.70.1060">
    <property type="entry name" value="Dimeric alpha+beta barrel"/>
    <property type="match status" value="1"/>
</dbReference>
<accession>A0AAW8D8N5</accession>
<dbReference type="EMBL" id="JAUSTF010000004">
    <property type="protein sequence ID" value="MDQ0180944.1"/>
    <property type="molecule type" value="Genomic_DNA"/>
</dbReference>
<feature type="domain" description="YCII-related" evidence="2">
    <location>
        <begin position="8"/>
        <end position="92"/>
    </location>
</feature>
<dbReference type="Proteomes" id="UP001230951">
    <property type="component" value="Unassembled WGS sequence"/>
</dbReference>
<dbReference type="EMBL" id="JAUSRG010000003">
    <property type="protein sequence ID" value="MDP9904627.1"/>
    <property type="molecule type" value="Genomic_DNA"/>
</dbReference>
<evidence type="ECO:0000256" key="1">
    <source>
        <dbReference type="ARBA" id="ARBA00007689"/>
    </source>
</evidence>
<dbReference type="Proteomes" id="UP001242995">
    <property type="component" value="Unassembled WGS sequence"/>
</dbReference>
<dbReference type="InterPro" id="IPR005545">
    <property type="entry name" value="YCII"/>
</dbReference>
<evidence type="ECO:0000259" key="2">
    <source>
        <dbReference type="Pfam" id="PF03795"/>
    </source>
</evidence>
<comment type="caution">
    <text evidence="3">The sequence shown here is derived from an EMBL/GenBank/DDBJ whole genome shotgun (WGS) entry which is preliminary data.</text>
</comment>
<protein>
    <recommendedName>
        <fullName evidence="2">YCII-related domain-containing protein</fullName>
    </recommendedName>
</protein>
<name>A0AAW8D8N5_9MICC</name>
<evidence type="ECO:0000313" key="4">
    <source>
        <dbReference type="EMBL" id="MDQ0180944.1"/>
    </source>
</evidence>
<dbReference type="RefSeq" id="WP_306960434.1">
    <property type="nucleotide sequence ID" value="NZ_JAUSRG010000003.1"/>
</dbReference>
<dbReference type="Pfam" id="PF03795">
    <property type="entry name" value="YCII"/>
    <property type="match status" value="1"/>
</dbReference>
<organism evidence="3 6">
    <name type="scientific">Arthrobacter bambusae</name>
    <dbReference type="NCBI Taxonomy" id="1338426"/>
    <lineage>
        <taxon>Bacteria</taxon>
        <taxon>Bacillati</taxon>
        <taxon>Actinomycetota</taxon>
        <taxon>Actinomycetes</taxon>
        <taxon>Micrococcales</taxon>
        <taxon>Micrococcaceae</taxon>
        <taxon>Arthrobacter</taxon>
    </lineage>
</organism>
<dbReference type="InterPro" id="IPR011008">
    <property type="entry name" value="Dimeric_a/b-barrel"/>
</dbReference>
<evidence type="ECO:0000313" key="3">
    <source>
        <dbReference type="EMBL" id="MDP9904627.1"/>
    </source>
</evidence>
<evidence type="ECO:0000313" key="5">
    <source>
        <dbReference type="Proteomes" id="UP001230951"/>
    </source>
</evidence>